<accession>A0A9N8ZGC3</accession>
<evidence type="ECO:0000256" key="1">
    <source>
        <dbReference type="SAM" id="Phobius"/>
    </source>
</evidence>
<proteinExistence type="predicted"/>
<keyword evidence="1" id="KW-1133">Transmembrane helix</keyword>
<keyword evidence="3" id="KW-1185">Reference proteome</keyword>
<evidence type="ECO:0000313" key="3">
    <source>
        <dbReference type="Proteomes" id="UP000789405"/>
    </source>
</evidence>
<sequence>MTSNLPIYNFPIAIDISVDVIIIGILSFAMILYKRSKTKTNYISTPGLLRS</sequence>
<dbReference type="Proteomes" id="UP000789405">
    <property type="component" value="Unassembled WGS sequence"/>
</dbReference>
<feature type="transmembrane region" description="Helical" evidence="1">
    <location>
        <begin position="12"/>
        <end position="33"/>
    </location>
</feature>
<organism evidence="2 3">
    <name type="scientific">Dentiscutata erythropus</name>
    <dbReference type="NCBI Taxonomy" id="1348616"/>
    <lineage>
        <taxon>Eukaryota</taxon>
        <taxon>Fungi</taxon>
        <taxon>Fungi incertae sedis</taxon>
        <taxon>Mucoromycota</taxon>
        <taxon>Glomeromycotina</taxon>
        <taxon>Glomeromycetes</taxon>
        <taxon>Diversisporales</taxon>
        <taxon>Gigasporaceae</taxon>
        <taxon>Dentiscutata</taxon>
    </lineage>
</organism>
<dbReference type="EMBL" id="CAJVPY010000731">
    <property type="protein sequence ID" value="CAG8489353.1"/>
    <property type="molecule type" value="Genomic_DNA"/>
</dbReference>
<comment type="caution">
    <text evidence="2">The sequence shown here is derived from an EMBL/GenBank/DDBJ whole genome shotgun (WGS) entry which is preliminary data.</text>
</comment>
<dbReference type="AlphaFoldDB" id="A0A9N8ZGC3"/>
<name>A0A9N8ZGC3_9GLOM</name>
<keyword evidence="1" id="KW-0472">Membrane</keyword>
<keyword evidence="1" id="KW-0812">Transmembrane</keyword>
<gene>
    <name evidence="2" type="ORF">DERYTH_LOCUS2333</name>
</gene>
<evidence type="ECO:0000313" key="2">
    <source>
        <dbReference type="EMBL" id="CAG8489353.1"/>
    </source>
</evidence>
<protein>
    <submittedName>
        <fullName evidence="2">5112_t:CDS:1</fullName>
    </submittedName>
</protein>
<reference evidence="2" key="1">
    <citation type="submission" date="2021-06" db="EMBL/GenBank/DDBJ databases">
        <authorList>
            <person name="Kallberg Y."/>
            <person name="Tangrot J."/>
            <person name="Rosling A."/>
        </authorList>
    </citation>
    <scope>NUCLEOTIDE SEQUENCE</scope>
    <source>
        <strain evidence="2">MA453B</strain>
    </source>
</reference>